<dbReference type="InterPro" id="IPR000843">
    <property type="entry name" value="HTH_LacI"/>
</dbReference>
<dbReference type="InterPro" id="IPR010982">
    <property type="entry name" value="Lambda_DNA-bd_dom_sf"/>
</dbReference>
<evidence type="ECO:0000256" key="1">
    <source>
        <dbReference type="ARBA" id="ARBA00023015"/>
    </source>
</evidence>
<keyword evidence="6" id="KW-1185">Reference proteome</keyword>
<feature type="domain" description="HTH lacI-type" evidence="4">
    <location>
        <begin position="2"/>
        <end position="57"/>
    </location>
</feature>
<evidence type="ECO:0000313" key="6">
    <source>
        <dbReference type="Proteomes" id="UP000198221"/>
    </source>
</evidence>
<name>A0A1C5JNR5_9ACTN</name>
<dbReference type="Proteomes" id="UP000198221">
    <property type="component" value="Chromosome I"/>
</dbReference>
<dbReference type="GO" id="GO:0003700">
    <property type="term" value="F:DNA-binding transcription factor activity"/>
    <property type="evidence" value="ECO:0007669"/>
    <property type="project" value="TreeGrafter"/>
</dbReference>
<keyword evidence="1" id="KW-0805">Transcription regulation</keyword>
<accession>A0A1C5JNR5</accession>
<dbReference type="PANTHER" id="PTHR30146">
    <property type="entry name" value="LACI-RELATED TRANSCRIPTIONAL REPRESSOR"/>
    <property type="match status" value="1"/>
</dbReference>
<evidence type="ECO:0000313" key="5">
    <source>
        <dbReference type="EMBL" id="SCG72210.1"/>
    </source>
</evidence>
<proteinExistence type="predicted"/>
<dbReference type="PROSITE" id="PS50932">
    <property type="entry name" value="HTH_LACI_2"/>
    <property type="match status" value="1"/>
</dbReference>
<dbReference type="InterPro" id="IPR046335">
    <property type="entry name" value="LacI/GalR-like_sensor"/>
</dbReference>
<dbReference type="PANTHER" id="PTHR30146:SF109">
    <property type="entry name" value="HTH-TYPE TRANSCRIPTIONAL REGULATOR GALS"/>
    <property type="match status" value="1"/>
</dbReference>
<keyword evidence="2" id="KW-0238">DNA-binding</keyword>
<protein>
    <submittedName>
        <fullName evidence="5">Transcriptional regulator, LacI family</fullName>
    </submittedName>
</protein>
<sequence length="327" mass="34756">MPTARDVAERAGTSTAVVSYVFNNGPRPVAAATRERVLQAAEELQYRPNVLARALSAGRTLSIGLVVPHIRNPYFAALAEQLEAATRQRDHLLLIGDAGGDADQERAHISSFIGRKVDGLILVSVRDQQALISLDTGGVPVVALHQMPPGSSASSLSISSVDAAREAAQHLVEHGYESIGVLTGPIGSPGTDEHLIGVRQAVAHAPHTRIEHRATPVSRYAARDLLRTWLGSQNRPRSVYCATDEQAFGVLNAAWEAGLAVPDDLAVMGGDGTQDCEVTVPPLTALRRPVADLASRAVELLLDRDPSEGPVHLTLEHDLVCRVSCGC</sequence>
<dbReference type="Gene3D" id="3.40.50.2300">
    <property type="match status" value="2"/>
</dbReference>
<dbReference type="Pfam" id="PF13377">
    <property type="entry name" value="Peripla_BP_3"/>
    <property type="match status" value="1"/>
</dbReference>
<dbReference type="AlphaFoldDB" id="A0A1C5JNR5"/>
<dbReference type="Pfam" id="PF00356">
    <property type="entry name" value="LacI"/>
    <property type="match status" value="1"/>
</dbReference>
<dbReference type="SUPFAM" id="SSF47413">
    <property type="entry name" value="lambda repressor-like DNA-binding domains"/>
    <property type="match status" value="1"/>
</dbReference>
<keyword evidence="3" id="KW-0804">Transcription</keyword>
<dbReference type="CDD" id="cd06267">
    <property type="entry name" value="PBP1_LacI_sugar_binding-like"/>
    <property type="match status" value="1"/>
</dbReference>
<organism evidence="5 6">
    <name type="scientific">Micromonospora inositola</name>
    <dbReference type="NCBI Taxonomy" id="47865"/>
    <lineage>
        <taxon>Bacteria</taxon>
        <taxon>Bacillati</taxon>
        <taxon>Actinomycetota</taxon>
        <taxon>Actinomycetes</taxon>
        <taxon>Micromonosporales</taxon>
        <taxon>Micromonosporaceae</taxon>
        <taxon>Micromonospora</taxon>
    </lineage>
</organism>
<dbReference type="CDD" id="cd01392">
    <property type="entry name" value="HTH_LacI"/>
    <property type="match status" value="1"/>
</dbReference>
<gene>
    <name evidence="5" type="ORF">GA0070613_5040</name>
</gene>
<dbReference type="GO" id="GO:0000976">
    <property type="term" value="F:transcription cis-regulatory region binding"/>
    <property type="evidence" value="ECO:0007669"/>
    <property type="project" value="TreeGrafter"/>
</dbReference>
<evidence type="ECO:0000256" key="2">
    <source>
        <dbReference type="ARBA" id="ARBA00023125"/>
    </source>
</evidence>
<evidence type="ECO:0000259" key="4">
    <source>
        <dbReference type="PROSITE" id="PS50932"/>
    </source>
</evidence>
<reference evidence="6" key="1">
    <citation type="submission" date="2016-06" db="EMBL/GenBank/DDBJ databases">
        <authorList>
            <person name="Varghese N."/>
            <person name="Submissions Spin"/>
        </authorList>
    </citation>
    <scope>NUCLEOTIDE SEQUENCE [LARGE SCALE GENOMIC DNA]</scope>
    <source>
        <strain evidence="6">DSM 43819</strain>
    </source>
</reference>
<evidence type="ECO:0000256" key="3">
    <source>
        <dbReference type="ARBA" id="ARBA00023163"/>
    </source>
</evidence>
<dbReference type="InterPro" id="IPR028082">
    <property type="entry name" value="Peripla_BP_I"/>
</dbReference>
<dbReference type="SUPFAM" id="SSF53822">
    <property type="entry name" value="Periplasmic binding protein-like I"/>
    <property type="match status" value="1"/>
</dbReference>
<dbReference type="SMART" id="SM00354">
    <property type="entry name" value="HTH_LACI"/>
    <property type="match status" value="1"/>
</dbReference>
<dbReference type="EMBL" id="LT607754">
    <property type="protein sequence ID" value="SCG72210.1"/>
    <property type="molecule type" value="Genomic_DNA"/>
</dbReference>
<dbReference type="Gene3D" id="1.10.260.40">
    <property type="entry name" value="lambda repressor-like DNA-binding domains"/>
    <property type="match status" value="1"/>
</dbReference>